<protein>
    <recommendedName>
        <fullName evidence="4">Condensin complex subunit 2</fullName>
    </recommendedName>
</protein>
<gene>
    <name evidence="12" type="ORF">SK128_026757</name>
</gene>
<keyword evidence="9" id="KW-0226">DNA condensation</keyword>
<keyword evidence="13" id="KW-1185">Reference proteome</keyword>
<dbReference type="GO" id="GO:0051301">
    <property type="term" value="P:cell division"/>
    <property type="evidence" value="ECO:0007669"/>
    <property type="project" value="UniProtKB-KW"/>
</dbReference>
<evidence type="ECO:0000313" key="13">
    <source>
        <dbReference type="Proteomes" id="UP001381693"/>
    </source>
</evidence>
<feature type="region of interest" description="Disordered" evidence="11">
    <location>
        <begin position="171"/>
        <end position="191"/>
    </location>
</feature>
<dbReference type="Pfam" id="PF05786">
    <property type="entry name" value="Cnd2"/>
    <property type="match status" value="1"/>
</dbReference>
<keyword evidence="6" id="KW-0963">Cytoplasm</keyword>
<evidence type="ECO:0000256" key="4">
    <source>
        <dbReference type="ARBA" id="ARBA00016065"/>
    </source>
</evidence>
<keyword evidence="8" id="KW-0498">Mitosis</keyword>
<evidence type="ECO:0000256" key="1">
    <source>
        <dbReference type="ARBA" id="ARBA00004286"/>
    </source>
</evidence>
<comment type="caution">
    <text evidence="12">The sequence shown here is derived from an EMBL/GenBank/DDBJ whole genome shotgun (WGS) entry which is preliminary data.</text>
</comment>
<keyword evidence="7" id="KW-0132">Cell division</keyword>
<evidence type="ECO:0000256" key="10">
    <source>
        <dbReference type="ARBA" id="ARBA00023306"/>
    </source>
</evidence>
<keyword evidence="5" id="KW-0158">Chromosome</keyword>
<dbReference type="PANTHER" id="PTHR13108:SF9">
    <property type="entry name" value="CONDENSIN COMPLEX SUBUNIT 2"/>
    <property type="match status" value="1"/>
</dbReference>
<evidence type="ECO:0000256" key="3">
    <source>
        <dbReference type="ARBA" id="ARBA00009471"/>
    </source>
</evidence>
<comment type="similarity">
    <text evidence="3">Belongs to the CND2 (condensin subunit 2) family.</text>
</comment>
<dbReference type="GO" id="GO:0003682">
    <property type="term" value="F:chromatin binding"/>
    <property type="evidence" value="ECO:0007669"/>
    <property type="project" value="TreeGrafter"/>
</dbReference>
<evidence type="ECO:0000313" key="12">
    <source>
        <dbReference type="EMBL" id="KAK7072211.1"/>
    </source>
</evidence>
<evidence type="ECO:0000256" key="11">
    <source>
        <dbReference type="SAM" id="MobiDB-lite"/>
    </source>
</evidence>
<dbReference type="PANTHER" id="PTHR13108">
    <property type="entry name" value="CONDENSIN COMPLEX SUBUNIT 2"/>
    <property type="match status" value="1"/>
</dbReference>
<proteinExistence type="inferred from homology"/>
<accession>A0AAN8WTU5</accession>
<evidence type="ECO:0000256" key="2">
    <source>
        <dbReference type="ARBA" id="ARBA00004496"/>
    </source>
</evidence>
<dbReference type="GO" id="GO:0005737">
    <property type="term" value="C:cytoplasm"/>
    <property type="evidence" value="ECO:0007669"/>
    <property type="project" value="UniProtKB-SubCell"/>
</dbReference>
<comment type="subcellular location">
    <subcellularLocation>
        <location evidence="1">Chromosome</location>
    </subcellularLocation>
    <subcellularLocation>
        <location evidence="2">Cytoplasm</location>
    </subcellularLocation>
</comment>
<dbReference type="AlphaFoldDB" id="A0AAN8WTU5"/>
<evidence type="ECO:0000256" key="6">
    <source>
        <dbReference type="ARBA" id="ARBA00022490"/>
    </source>
</evidence>
<dbReference type="InterPro" id="IPR022816">
    <property type="entry name" value="Condensin_barren_su2"/>
</dbReference>
<dbReference type="EMBL" id="JAXCGZ010013606">
    <property type="protein sequence ID" value="KAK7072211.1"/>
    <property type="molecule type" value="Genomic_DNA"/>
</dbReference>
<reference evidence="12 13" key="1">
    <citation type="submission" date="2023-11" db="EMBL/GenBank/DDBJ databases">
        <title>Halocaridina rubra genome assembly.</title>
        <authorList>
            <person name="Smith C."/>
        </authorList>
    </citation>
    <scope>NUCLEOTIDE SEQUENCE [LARGE SCALE GENOMIC DNA]</scope>
    <source>
        <strain evidence="12">EP-1</strain>
        <tissue evidence="12">Whole</tissue>
    </source>
</reference>
<dbReference type="GO" id="GO:0000796">
    <property type="term" value="C:condensin complex"/>
    <property type="evidence" value="ECO:0007669"/>
    <property type="project" value="InterPro"/>
</dbReference>
<dbReference type="Proteomes" id="UP001381693">
    <property type="component" value="Unassembled WGS sequence"/>
</dbReference>
<sequence>MDLGVYFKSTRASTKLSLSTIKNWNSTKTTLPIDLHYDVRNFTKLHGRPAIVIRRQSKGASVEDSVSNYNYNNPIDRDNYCADVEDCISPYCDQTVGYDMTKIFSQTIVDSTSLNGDITQLGSSGDLLDNLVAAPNKVAKINIGYARQAKRIDMKKLKSVMWSMLADFPSPNKENEKGLENHAQPVEDSEDKMDLEQSVEFSQLYRILPSRLSAKMSENLSVSLAFIALLHLANERNLKLTSEGELRDFIVSQG</sequence>
<evidence type="ECO:0000256" key="9">
    <source>
        <dbReference type="ARBA" id="ARBA00023067"/>
    </source>
</evidence>
<organism evidence="12 13">
    <name type="scientific">Halocaridina rubra</name>
    <name type="common">Hawaiian red shrimp</name>
    <dbReference type="NCBI Taxonomy" id="373956"/>
    <lineage>
        <taxon>Eukaryota</taxon>
        <taxon>Metazoa</taxon>
        <taxon>Ecdysozoa</taxon>
        <taxon>Arthropoda</taxon>
        <taxon>Crustacea</taxon>
        <taxon>Multicrustacea</taxon>
        <taxon>Malacostraca</taxon>
        <taxon>Eumalacostraca</taxon>
        <taxon>Eucarida</taxon>
        <taxon>Decapoda</taxon>
        <taxon>Pleocyemata</taxon>
        <taxon>Caridea</taxon>
        <taxon>Atyoidea</taxon>
        <taxon>Atyidae</taxon>
        <taxon>Halocaridina</taxon>
    </lineage>
</organism>
<evidence type="ECO:0000256" key="5">
    <source>
        <dbReference type="ARBA" id="ARBA00022454"/>
    </source>
</evidence>
<name>A0AAN8WTU5_HALRR</name>
<dbReference type="GO" id="GO:0007076">
    <property type="term" value="P:mitotic chromosome condensation"/>
    <property type="evidence" value="ECO:0007669"/>
    <property type="project" value="InterPro"/>
</dbReference>
<evidence type="ECO:0000256" key="7">
    <source>
        <dbReference type="ARBA" id="ARBA00022618"/>
    </source>
</evidence>
<evidence type="ECO:0000256" key="8">
    <source>
        <dbReference type="ARBA" id="ARBA00022776"/>
    </source>
</evidence>
<keyword evidence="10" id="KW-0131">Cell cycle</keyword>